<evidence type="ECO:0000259" key="2">
    <source>
        <dbReference type="PROSITE" id="PS51782"/>
    </source>
</evidence>
<dbReference type="Gene3D" id="3.10.350.10">
    <property type="entry name" value="LysM domain"/>
    <property type="match status" value="1"/>
</dbReference>
<gene>
    <name evidence="3" type="ORF">P8192_09485</name>
</gene>
<protein>
    <recommendedName>
        <fullName evidence="2">LysM domain-containing protein</fullName>
    </recommendedName>
</protein>
<dbReference type="RefSeq" id="WP_278156539.1">
    <property type="nucleotide sequence ID" value="NZ_CP121252.1"/>
</dbReference>
<dbReference type="InterPro" id="IPR018392">
    <property type="entry name" value="LysM"/>
</dbReference>
<dbReference type="EMBL" id="CP121252">
    <property type="protein sequence ID" value="WFP15633.1"/>
    <property type="molecule type" value="Genomic_DNA"/>
</dbReference>
<keyword evidence="1" id="KW-1133">Transmembrane helix</keyword>
<evidence type="ECO:0000313" key="3">
    <source>
        <dbReference type="EMBL" id="WFP15633.1"/>
    </source>
</evidence>
<accession>A0ABY8H4M7</accession>
<keyword evidence="1" id="KW-0472">Membrane</keyword>
<sequence>MTTAITKPTERSLEAANVALLVLTVISGPLLVWLGLQGKSTQSALGQVELLVAAGCVVIGILICLITLTMSLGAVLMLVGHRIQSRRWMRWGWAISPWFLRRLAVGVLGVHLVSGGAAFATESSWEAPSPAWSQHTTSALTHTHPTDVARASASDGGWMPVAPEVVVTSPDHRTTHLEHIVVTGDSLWRIAAAELGPSATAYEIDQRWRQWWQENRHSIGDNPHVLIPGTVLTTPAWTH</sequence>
<proteinExistence type="predicted"/>
<feature type="domain" description="LysM" evidence="2">
    <location>
        <begin position="177"/>
        <end position="234"/>
    </location>
</feature>
<keyword evidence="1" id="KW-0812">Transmembrane</keyword>
<dbReference type="PROSITE" id="PS51782">
    <property type="entry name" value="LYSM"/>
    <property type="match status" value="1"/>
</dbReference>
<evidence type="ECO:0000313" key="4">
    <source>
        <dbReference type="Proteomes" id="UP001219037"/>
    </source>
</evidence>
<dbReference type="Proteomes" id="UP001219037">
    <property type="component" value="Chromosome"/>
</dbReference>
<keyword evidence="4" id="KW-1185">Reference proteome</keyword>
<organism evidence="3 4">
    <name type="scientific">Citricoccus muralis</name>
    <dbReference type="NCBI Taxonomy" id="169134"/>
    <lineage>
        <taxon>Bacteria</taxon>
        <taxon>Bacillati</taxon>
        <taxon>Actinomycetota</taxon>
        <taxon>Actinomycetes</taxon>
        <taxon>Micrococcales</taxon>
        <taxon>Micrococcaceae</taxon>
        <taxon>Citricoccus</taxon>
    </lineage>
</organism>
<feature type="transmembrane region" description="Helical" evidence="1">
    <location>
        <begin position="51"/>
        <end position="79"/>
    </location>
</feature>
<dbReference type="InterPro" id="IPR036779">
    <property type="entry name" value="LysM_dom_sf"/>
</dbReference>
<dbReference type="CDD" id="cd00118">
    <property type="entry name" value="LysM"/>
    <property type="match status" value="1"/>
</dbReference>
<feature type="transmembrane region" description="Helical" evidence="1">
    <location>
        <begin position="99"/>
        <end position="120"/>
    </location>
</feature>
<reference evidence="3 4" key="1">
    <citation type="submission" date="2023-04" db="EMBL/GenBank/DDBJ databases">
        <title>Funneling lignin-derived compounds into biodiesel using alkali-halophilic Citricoccus sp. P2.</title>
        <authorList>
            <person name="Luo C.-B."/>
        </authorList>
    </citation>
    <scope>NUCLEOTIDE SEQUENCE [LARGE SCALE GENOMIC DNA]</scope>
    <source>
        <strain evidence="3 4">P2</strain>
    </source>
</reference>
<evidence type="ECO:0000256" key="1">
    <source>
        <dbReference type="SAM" id="Phobius"/>
    </source>
</evidence>
<feature type="transmembrane region" description="Helical" evidence="1">
    <location>
        <begin position="12"/>
        <end position="36"/>
    </location>
</feature>
<name>A0ABY8H4M7_9MICC</name>